<keyword evidence="3" id="KW-1185">Reference proteome</keyword>
<sequence>MTVAHGGVSVEPHGPGGRPAGAAYRIAPVLGPSSPLGGPDGRHWAEAGAAERAWLGGLPRFGGHLELRCTAGGSGRIRAALLARGAAAAPEQAAGVARALVGDALPPHVVAAPADLAEELNPLGTAPAVLDLYEIRKQLRQYRLAAPGAPRLTATVAVPLGPGGSWEPVWAELARQPVPTCLAVSLEPFALPAATIPLLGRFADVYSGLASSSTGSPVWGQARRGDPAAEAGQRFFEDALHRYQGRVFRLRMRLAAAGPIPPILPELIADLIGGEAVHLRADAQRARAWHDFSTLGLDPLPDSHRPAGAPDTEWTELEQQLVGLVDLDEATAALRLPYEFPGRTGRLFARLPQAPAPPTPPAPGDLPPLH</sequence>
<dbReference type="AlphaFoldDB" id="A0A3N4S7Q8"/>
<evidence type="ECO:0000313" key="2">
    <source>
        <dbReference type="EMBL" id="RPE36547.1"/>
    </source>
</evidence>
<accession>A0A3N4S7Q8</accession>
<feature type="region of interest" description="Disordered" evidence="1">
    <location>
        <begin position="1"/>
        <end position="23"/>
    </location>
</feature>
<gene>
    <name evidence="2" type="ORF">EDD38_4922</name>
</gene>
<organism evidence="2 3">
    <name type="scientific">Kitasatospora cineracea</name>
    <dbReference type="NCBI Taxonomy" id="88074"/>
    <lineage>
        <taxon>Bacteria</taxon>
        <taxon>Bacillati</taxon>
        <taxon>Actinomycetota</taxon>
        <taxon>Actinomycetes</taxon>
        <taxon>Kitasatosporales</taxon>
        <taxon>Streptomycetaceae</taxon>
        <taxon>Kitasatospora</taxon>
    </lineage>
</organism>
<reference evidence="2 3" key="1">
    <citation type="submission" date="2018-11" db="EMBL/GenBank/DDBJ databases">
        <title>Sequencing the genomes of 1000 actinobacteria strains.</title>
        <authorList>
            <person name="Klenk H.-P."/>
        </authorList>
    </citation>
    <scope>NUCLEOTIDE SEQUENCE [LARGE SCALE GENOMIC DNA]</scope>
    <source>
        <strain evidence="2 3">DSM 44781</strain>
    </source>
</reference>
<feature type="region of interest" description="Disordered" evidence="1">
    <location>
        <begin position="350"/>
        <end position="370"/>
    </location>
</feature>
<name>A0A3N4S7Q8_9ACTN</name>
<evidence type="ECO:0000256" key="1">
    <source>
        <dbReference type="SAM" id="MobiDB-lite"/>
    </source>
</evidence>
<protein>
    <submittedName>
        <fullName evidence="2">Uncharacterized protein</fullName>
    </submittedName>
</protein>
<proteinExistence type="predicted"/>
<comment type="caution">
    <text evidence="2">The sequence shown here is derived from an EMBL/GenBank/DDBJ whole genome shotgun (WGS) entry which is preliminary data.</text>
</comment>
<feature type="compositionally biased region" description="Pro residues" evidence="1">
    <location>
        <begin position="354"/>
        <end position="370"/>
    </location>
</feature>
<dbReference type="Proteomes" id="UP000266906">
    <property type="component" value="Unassembled WGS sequence"/>
</dbReference>
<evidence type="ECO:0000313" key="3">
    <source>
        <dbReference type="Proteomes" id="UP000266906"/>
    </source>
</evidence>
<dbReference type="EMBL" id="RKQG01000001">
    <property type="protein sequence ID" value="RPE36547.1"/>
    <property type="molecule type" value="Genomic_DNA"/>
</dbReference>